<dbReference type="AlphaFoldDB" id="A0A124IDR5"/>
<protein>
    <submittedName>
        <fullName evidence="1">Uncharacterized protein</fullName>
    </submittedName>
</protein>
<keyword evidence="2" id="KW-1185">Reference proteome</keyword>
<evidence type="ECO:0000313" key="2">
    <source>
        <dbReference type="Proteomes" id="UP000053260"/>
    </source>
</evidence>
<accession>A0A124IDR5</accession>
<evidence type="ECO:0000313" key="1">
    <source>
        <dbReference type="EMBL" id="KUO15965.1"/>
    </source>
</evidence>
<dbReference type="Gene3D" id="3.40.50.1820">
    <property type="entry name" value="alpha/beta hydrolase"/>
    <property type="match status" value="1"/>
</dbReference>
<name>A0A124IDR5_9ACTN</name>
<dbReference type="Proteomes" id="UP000053260">
    <property type="component" value="Unassembled WGS sequence"/>
</dbReference>
<sequence>MLHDTDLARHYPPALETTLASDEANRAAVQALDEPAARELAVAVARALMAGALARAGADAECTGAERDRMVEVITARLGGDARMPGGRAAALLGKLALRVTTQPALNLWRGPITGGATPFLGDILRYQARGQALRDHLHRAITADDGPTVLIGHSLGGVALVDLLAQSAACGAPVRGPLLLVTVGSQAPFLHELGALAGLDPDDSLPDGFPRWLNVYDRQDMLAFLAEPVFPGDARVTDHEVSSRQPFPLCHSAYWKTGGVYDGIARAVAEIE</sequence>
<proteinExistence type="predicted"/>
<comment type="caution">
    <text evidence="1">The sequence shown here is derived from an EMBL/GenBank/DDBJ whole genome shotgun (WGS) entry which is preliminary data.</text>
</comment>
<dbReference type="InterPro" id="IPR029058">
    <property type="entry name" value="AB_hydrolase_fold"/>
</dbReference>
<organism evidence="1 2">
    <name type="scientific">Streptomyces dysideae</name>
    <dbReference type="NCBI Taxonomy" id="909626"/>
    <lineage>
        <taxon>Bacteria</taxon>
        <taxon>Bacillati</taxon>
        <taxon>Actinomycetota</taxon>
        <taxon>Actinomycetes</taxon>
        <taxon>Kitasatosporales</taxon>
        <taxon>Streptomycetaceae</taxon>
        <taxon>Streptomyces</taxon>
    </lineage>
</organism>
<dbReference type="EMBL" id="LMXB01000098">
    <property type="protein sequence ID" value="KUO15965.1"/>
    <property type="molecule type" value="Genomic_DNA"/>
</dbReference>
<gene>
    <name evidence="1" type="ORF">AQJ91_38785</name>
</gene>
<dbReference type="STRING" id="909626.AQJ91_38785"/>
<reference evidence="1 2" key="1">
    <citation type="submission" date="2015-10" db="EMBL/GenBank/DDBJ databases">
        <title>Draft genome sequence of Streptomyces sp. RV15, isolated from a marine sponge.</title>
        <authorList>
            <person name="Ruckert C."/>
            <person name="Abdelmohsen U.R."/>
            <person name="Winkler A."/>
            <person name="Hentschel U."/>
            <person name="Kalinowski J."/>
            <person name="Kampfer P."/>
            <person name="Glaeser S."/>
        </authorList>
    </citation>
    <scope>NUCLEOTIDE SEQUENCE [LARGE SCALE GENOMIC DNA]</scope>
    <source>
        <strain evidence="1 2">RV15</strain>
    </source>
</reference>
<dbReference type="SUPFAM" id="SSF53474">
    <property type="entry name" value="alpha/beta-Hydrolases"/>
    <property type="match status" value="1"/>
</dbReference>